<feature type="domain" description="Reverse transcriptase" evidence="2">
    <location>
        <begin position="207"/>
        <end position="309"/>
    </location>
</feature>
<keyword evidence="5" id="KW-1185">Reference proteome</keyword>
<organism evidence="4 5">
    <name type="scientific">Vigna mungo</name>
    <name type="common">Black gram</name>
    <name type="synonym">Phaseolus mungo</name>
    <dbReference type="NCBI Taxonomy" id="3915"/>
    <lineage>
        <taxon>Eukaryota</taxon>
        <taxon>Viridiplantae</taxon>
        <taxon>Streptophyta</taxon>
        <taxon>Embryophyta</taxon>
        <taxon>Tracheophyta</taxon>
        <taxon>Spermatophyta</taxon>
        <taxon>Magnoliopsida</taxon>
        <taxon>eudicotyledons</taxon>
        <taxon>Gunneridae</taxon>
        <taxon>Pentapetalae</taxon>
        <taxon>rosids</taxon>
        <taxon>fabids</taxon>
        <taxon>Fabales</taxon>
        <taxon>Fabaceae</taxon>
        <taxon>Papilionoideae</taxon>
        <taxon>50 kb inversion clade</taxon>
        <taxon>NPAAA clade</taxon>
        <taxon>indigoferoid/millettioid clade</taxon>
        <taxon>Phaseoleae</taxon>
        <taxon>Vigna</taxon>
    </lineage>
</organism>
<dbReference type="Pfam" id="PF00078">
    <property type="entry name" value="RVT_1"/>
    <property type="match status" value="1"/>
</dbReference>
<evidence type="ECO:0000313" key="5">
    <source>
        <dbReference type="Proteomes" id="UP001374535"/>
    </source>
</evidence>
<dbReference type="SUPFAM" id="SSF56672">
    <property type="entry name" value="DNA/RNA polymerases"/>
    <property type="match status" value="1"/>
</dbReference>
<dbReference type="PANTHER" id="PTHR24559">
    <property type="entry name" value="TRANSPOSON TY3-I GAG-POL POLYPROTEIN"/>
    <property type="match status" value="1"/>
</dbReference>
<reference evidence="4 5" key="1">
    <citation type="journal article" date="2023" name="Life. Sci Alliance">
        <title>Evolutionary insights into 3D genome organization and epigenetic landscape of Vigna mungo.</title>
        <authorList>
            <person name="Junaid A."/>
            <person name="Singh B."/>
            <person name="Bhatia S."/>
        </authorList>
    </citation>
    <scope>NUCLEOTIDE SEQUENCE [LARGE SCALE GENOMIC DNA]</scope>
    <source>
        <strain evidence="4">Urdbean</strain>
    </source>
</reference>
<dbReference type="InterPro" id="IPR043502">
    <property type="entry name" value="DNA/RNA_pol_sf"/>
</dbReference>
<proteinExistence type="predicted"/>
<dbReference type="Gene3D" id="3.30.70.270">
    <property type="match status" value="2"/>
</dbReference>
<dbReference type="Pfam" id="PF05678">
    <property type="entry name" value="VQ"/>
    <property type="match status" value="1"/>
</dbReference>
<dbReference type="PANTHER" id="PTHR24559:SF450">
    <property type="entry name" value="RNA-DIRECTED DNA POLYMERASE HOMOLOG"/>
    <property type="match status" value="1"/>
</dbReference>
<dbReference type="CDD" id="cd01647">
    <property type="entry name" value="RT_LTR"/>
    <property type="match status" value="1"/>
</dbReference>
<dbReference type="Proteomes" id="UP001374535">
    <property type="component" value="Chromosome 1"/>
</dbReference>
<evidence type="ECO:0000259" key="2">
    <source>
        <dbReference type="Pfam" id="PF00078"/>
    </source>
</evidence>
<evidence type="ECO:0000259" key="3">
    <source>
        <dbReference type="Pfam" id="PF05678"/>
    </source>
</evidence>
<dbReference type="AlphaFoldDB" id="A0AAQ3P7H6"/>
<name>A0AAQ3P7H6_VIGMU</name>
<feature type="region of interest" description="Disordered" evidence="1">
    <location>
        <begin position="31"/>
        <end position="75"/>
    </location>
</feature>
<evidence type="ECO:0000313" key="4">
    <source>
        <dbReference type="EMBL" id="WVZ22117.1"/>
    </source>
</evidence>
<sequence>MTATDHDECMQFDQQFLVDDLDPLIEGLMGSSKSMMSRSNSSQNNNTTSSGHHLTPKGCASKTVRRRSRASKTTPITLLKANTSNFRALVQHFTGCSTTTAMSLPIHKGPITLNFQQGSKQQIHYHTTNITTPMLHVSHPQHHLIMRQQQTDLCVPTSNGFGFDHDFSLHELTLNAISNDIIQGFFSMFGHIITHTFTNVKLKGKLKDGSWRFCMDFSALNLIYVKDRFPLPTIDKFLDELSGAKWFSKLDLRQGFHHIRVNEANIHKTIFCTHMGHYEYKVMSFDLYNAPFIFQATMNDLLKPFLRKFTLIEGHFFLKESKCIFTQQQLKYLGHIVSASGVAIDASKIRAMTRFYKRFIKGYASISSPLITFIKKDNFVWCPVAQYAFEQLKKAMTEAYVLALPDFTLPFQ</sequence>
<evidence type="ECO:0008006" key="6">
    <source>
        <dbReference type="Google" id="ProtNLM"/>
    </source>
</evidence>
<gene>
    <name evidence="4" type="ORF">V8G54_000661</name>
</gene>
<feature type="domain" description="VQ" evidence="3">
    <location>
        <begin position="78"/>
        <end position="99"/>
    </location>
</feature>
<dbReference type="InterPro" id="IPR053134">
    <property type="entry name" value="RNA-dir_DNA_polymerase"/>
</dbReference>
<dbReference type="InterPro" id="IPR008889">
    <property type="entry name" value="VQ"/>
</dbReference>
<dbReference type="InterPro" id="IPR000477">
    <property type="entry name" value="RT_dom"/>
</dbReference>
<dbReference type="EMBL" id="CP144700">
    <property type="protein sequence ID" value="WVZ22117.1"/>
    <property type="molecule type" value="Genomic_DNA"/>
</dbReference>
<evidence type="ECO:0000256" key="1">
    <source>
        <dbReference type="SAM" id="MobiDB-lite"/>
    </source>
</evidence>
<protein>
    <recommendedName>
        <fullName evidence="6">Reverse transcriptase domain-containing protein</fullName>
    </recommendedName>
</protein>
<accession>A0AAQ3P7H6</accession>
<dbReference type="InterPro" id="IPR043128">
    <property type="entry name" value="Rev_trsase/Diguanyl_cyclase"/>
</dbReference>
<dbReference type="Gene3D" id="3.10.10.10">
    <property type="entry name" value="HIV Type 1 Reverse Transcriptase, subunit A, domain 1"/>
    <property type="match status" value="1"/>
</dbReference>
<feature type="compositionally biased region" description="Low complexity" evidence="1">
    <location>
        <begin position="31"/>
        <end position="50"/>
    </location>
</feature>